<organism evidence="8 9">
    <name type="scientific">Citrus sinensis</name>
    <name type="common">Sweet orange</name>
    <name type="synonym">Citrus aurantium var. sinensis</name>
    <dbReference type="NCBI Taxonomy" id="2711"/>
    <lineage>
        <taxon>Eukaryota</taxon>
        <taxon>Viridiplantae</taxon>
        <taxon>Streptophyta</taxon>
        <taxon>Embryophyta</taxon>
        <taxon>Tracheophyta</taxon>
        <taxon>Spermatophyta</taxon>
        <taxon>Magnoliopsida</taxon>
        <taxon>eudicotyledons</taxon>
        <taxon>Gunneridae</taxon>
        <taxon>Pentapetalae</taxon>
        <taxon>rosids</taxon>
        <taxon>malvids</taxon>
        <taxon>Sapindales</taxon>
        <taxon>Rutaceae</taxon>
        <taxon>Aurantioideae</taxon>
        <taxon>Citrus</taxon>
    </lineage>
</organism>
<feature type="transmembrane region" description="Helical" evidence="7">
    <location>
        <begin position="248"/>
        <end position="276"/>
    </location>
</feature>
<keyword evidence="9" id="KW-1185">Reference proteome</keyword>
<feature type="transmembrane region" description="Helical" evidence="7">
    <location>
        <begin position="201"/>
        <end position="228"/>
    </location>
</feature>
<keyword evidence="5 7" id="KW-1133">Transmembrane helix</keyword>
<evidence type="ECO:0000256" key="3">
    <source>
        <dbReference type="ARBA" id="ARBA00022448"/>
    </source>
</evidence>
<dbReference type="PANTHER" id="PTHR31376:SF17">
    <property type="entry name" value="PURINE PERMEASE 21-RELATED"/>
    <property type="match status" value="1"/>
</dbReference>
<evidence type="ECO:0000256" key="1">
    <source>
        <dbReference type="ARBA" id="ARBA00004141"/>
    </source>
</evidence>
<evidence type="ECO:0000256" key="7">
    <source>
        <dbReference type="RuleBase" id="RU368015"/>
    </source>
</evidence>
<feature type="transmembrane region" description="Helical" evidence="7">
    <location>
        <begin position="164"/>
        <end position="181"/>
    </location>
</feature>
<feature type="non-terminal residue" evidence="8">
    <location>
        <position position="306"/>
    </location>
</feature>
<evidence type="ECO:0000256" key="4">
    <source>
        <dbReference type="ARBA" id="ARBA00022692"/>
    </source>
</evidence>
<dbReference type="AlphaFoldDB" id="A0A067GHG3"/>
<dbReference type="GO" id="GO:0005345">
    <property type="term" value="F:purine nucleobase transmembrane transporter activity"/>
    <property type="evidence" value="ECO:0007669"/>
    <property type="project" value="UniProtKB-UniRule"/>
</dbReference>
<dbReference type="Pfam" id="PF16913">
    <property type="entry name" value="PUNUT"/>
    <property type="match status" value="1"/>
</dbReference>
<dbReference type="EMBL" id="KK784879">
    <property type="protein sequence ID" value="KDO78105.1"/>
    <property type="molecule type" value="Genomic_DNA"/>
</dbReference>
<comment type="similarity">
    <text evidence="2 7">Belongs to the purine permeases (TC 2.A.7.14) family.</text>
</comment>
<proteinExistence type="inferred from homology"/>
<feature type="transmembrane region" description="Helical" evidence="7">
    <location>
        <begin position="53"/>
        <end position="72"/>
    </location>
</feature>
<reference evidence="8 9" key="1">
    <citation type="submission" date="2014-04" db="EMBL/GenBank/DDBJ databases">
        <authorList>
            <consortium name="International Citrus Genome Consortium"/>
            <person name="Gmitter F."/>
            <person name="Chen C."/>
            <person name="Farmerie W."/>
            <person name="Harkins T."/>
            <person name="Desany B."/>
            <person name="Mohiuddin M."/>
            <person name="Kodira C."/>
            <person name="Borodovsky M."/>
            <person name="Lomsadze A."/>
            <person name="Burns P."/>
            <person name="Jenkins J."/>
            <person name="Prochnik S."/>
            <person name="Shu S."/>
            <person name="Chapman J."/>
            <person name="Pitluck S."/>
            <person name="Schmutz J."/>
            <person name="Rokhsar D."/>
        </authorList>
    </citation>
    <scope>NUCLEOTIDE SEQUENCE</scope>
</reference>
<dbReference type="GO" id="GO:0022857">
    <property type="term" value="F:transmembrane transporter activity"/>
    <property type="evidence" value="ECO:0000318"/>
    <property type="project" value="GO_Central"/>
</dbReference>
<dbReference type="PANTHER" id="PTHR31376">
    <property type="entry name" value="OS09G0467300 PROTEIN-RELATED"/>
    <property type="match status" value="1"/>
</dbReference>
<keyword evidence="3 7" id="KW-0813">Transport</keyword>
<evidence type="ECO:0000256" key="2">
    <source>
        <dbReference type="ARBA" id="ARBA00006213"/>
    </source>
</evidence>
<protein>
    <recommendedName>
        <fullName evidence="7">Probable purine permease</fullName>
    </recommendedName>
</protein>
<dbReference type="GO" id="GO:0015211">
    <property type="term" value="F:purine nucleoside transmembrane transporter activity"/>
    <property type="evidence" value="ECO:0007669"/>
    <property type="project" value="UniProtKB-UniRule"/>
</dbReference>
<dbReference type="InterPro" id="IPR030182">
    <property type="entry name" value="PUP_plant"/>
</dbReference>
<evidence type="ECO:0000313" key="9">
    <source>
        <dbReference type="Proteomes" id="UP000027120"/>
    </source>
</evidence>
<keyword evidence="6 7" id="KW-0472">Membrane</keyword>
<keyword evidence="4 7" id="KW-0812">Transmembrane</keyword>
<sequence length="306" mass="34056">MQCDVANQLTVNRSRNHLRWIRIGILASFVLCCQAAAILLGRQYYDKGGNSKWLSTLAQFGGFPILLLSYCINPPRRKCKNTEIVFVHTKRLFFFILVSGYSTSILNAPSVYVSVGILLAANGFLYSVGLLYLPVSTFSLITASQLAFNSLFSYFLNKQKFTPYIVNCLVLLTISSTLLVFQNDSENSTGVSKRKYAIGFILEAFTAILDMVLYPYFAASCAILVGLFVSREWVNLKREMEEYKLGKLYAIGSTGLIFETSSLFSNAIGIAGLPIVPVLAVVFFHDKMHGLKVIAMVLAIWGFLSY</sequence>
<comment type="subcellular location">
    <subcellularLocation>
        <location evidence="1 7">Membrane</location>
        <topology evidence="1 7">Multi-pass membrane protein</topology>
    </subcellularLocation>
</comment>
<gene>
    <name evidence="8" type="ORF">CISIN_1g041591mg</name>
</gene>
<dbReference type="SUPFAM" id="SSF103481">
    <property type="entry name" value="Multidrug resistance efflux transporter EmrE"/>
    <property type="match status" value="1"/>
</dbReference>
<evidence type="ECO:0000256" key="5">
    <source>
        <dbReference type="ARBA" id="ARBA00022989"/>
    </source>
</evidence>
<feature type="transmembrane region" description="Helical" evidence="7">
    <location>
        <begin position="92"/>
        <end position="119"/>
    </location>
</feature>
<comment type="caution">
    <text evidence="7">Lacks conserved residue(s) required for the propagation of feature annotation.</text>
</comment>
<name>A0A067GHG3_CITSI</name>
<accession>A0A067GHG3</accession>
<feature type="transmembrane region" description="Helical" evidence="7">
    <location>
        <begin position="20"/>
        <end position="41"/>
    </location>
</feature>
<feature type="transmembrane region" description="Helical" evidence="7">
    <location>
        <begin position="288"/>
        <end position="304"/>
    </location>
</feature>
<dbReference type="InterPro" id="IPR037185">
    <property type="entry name" value="EmrE-like"/>
</dbReference>
<evidence type="ECO:0000313" key="8">
    <source>
        <dbReference type="EMBL" id="KDO78105.1"/>
    </source>
</evidence>
<feature type="transmembrane region" description="Helical" evidence="7">
    <location>
        <begin position="131"/>
        <end position="152"/>
    </location>
</feature>
<dbReference type="GO" id="GO:0016020">
    <property type="term" value="C:membrane"/>
    <property type="evidence" value="ECO:0007669"/>
    <property type="project" value="UniProtKB-SubCell"/>
</dbReference>
<dbReference type="STRING" id="2711.A0A067GHG3"/>
<evidence type="ECO:0000256" key="6">
    <source>
        <dbReference type="ARBA" id="ARBA00023136"/>
    </source>
</evidence>
<dbReference type="Proteomes" id="UP000027120">
    <property type="component" value="Unassembled WGS sequence"/>
</dbReference>